<dbReference type="GeneID" id="62696722"/>
<organism evidence="1 2">
    <name type="scientific">Clostridium scindens (strain ATCC 35704 / DSM 5676 / VPI 13733 / 19)</name>
    <dbReference type="NCBI Taxonomy" id="411468"/>
    <lineage>
        <taxon>Bacteria</taxon>
        <taxon>Bacillati</taxon>
        <taxon>Bacillota</taxon>
        <taxon>Clostridia</taxon>
        <taxon>Lachnospirales</taxon>
        <taxon>Lachnospiraceae</taxon>
    </lineage>
</organism>
<dbReference type="STRING" id="411468.CLOSCI_03519"/>
<dbReference type="AlphaFoldDB" id="B0NJ40"/>
<reference evidence="1 2" key="1">
    <citation type="journal article" date="2019" name="Appl. Environ. Microbiol.">
        <title>Clostridium scindens ATCC 35704: integration of nutritional requirements, the complete genome sequence, and global transcriptional responses to bile acids.</title>
        <authorList>
            <person name="Devendran S."/>
            <person name="Shrestha R."/>
            <person name="Alves J.M.P."/>
            <person name="Wolf P.G."/>
            <person name="Ly L."/>
            <person name="Hernandez A.G."/>
            <person name="Mendez-Garcia C."/>
            <person name="Inboden A."/>
            <person name="Wiley J."/>
            <person name="Paul O."/>
            <person name="Allen A."/>
            <person name="Springer E."/>
            <person name="Wright C.L."/>
            <person name="Fields C.J."/>
            <person name="Daniel S.L."/>
            <person name="Ridlon J.M."/>
        </authorList>
    </citation>
    <scope>NUCLEOTIDE SEQUENCE [LARGE SCALE GENOMIC DNA]</scope>
    <source>
        <strain evidence="1 2">ATCC 35704</strain>
    </source>
</reference>
<accession>B0NJ40</accession>
<name>B0NJ40_CLOS5</name>
<dbReference type="EMBL" id="CP036170">
    <property type="protein sequence ID" value="QBF75116.1"/>
    <property type="molecule type" value="Genomic_DNA"/>
</dbReference>
<dbReference type="RefSeq" id="WP_004608182.1">
    <property type="nucleotide sequence ID" value="NZ_CP036170.1"/>
</dbReference>
<dbReference type="KEGG" id="csci:HDCHBGLK_02525"/>
<proteinExistence type="predicted"/>
<dbReference type="HOGENOM" id="CLU_1692452_0_0_9"/>
<keyword evidence="2" id="KW-1185">Reference proteome</keyword>
<evidence type="ECO:0000313" key="2">
    <source>
        <dbReference type="Proteomes" id="UP000289664"/>
    </source>
</evidence>
<evidence type="ECO:0000313" key="1">
    <source>
        <dbReference type="EMBL" id="QBF75116.1"/>
    </source>
</evidence>
<gene>
    <name evidence="1" type="ORF">HDCHBGLK_02525</name>
</gene>
<dbReference type="eggNOG" id="COG3378">
    <property type="taxonomic scope" value="Bacteria"/>
</dbReference>
<protein>
    <submittedName>
        <fullName evidence="1">Uncharacterized protein</fullName>
    </submittedName>
</protein>
<dbReference type="Proteomes" id="UP000289664">
    <property type="component" value="Chromosome"/>
</dbReference>
<sequence>MFTLYSADFIGNPGNCSYPHKTVVMDADSLKNAVGHDYICAEYKNHYRNGDNFISADCLPVDCDNDHSEDPKDWIKPSDMLDAFPGVSLAIHYSRFNNREKNGKPARPKFHVLFPIERMTDAALYSDIKIVSSTLQLPCPSIMRDRGFFLLHFAS</sequence>